<dbReference type="InterPro" id="IPR057983">
    <property type="entry name" value="NAA35-like_N"/>
</dbReference>
<dbReference type="GO" id="GO:0031417">
    <property type="term" value="C:NatC complex"/>
    <property type="evidence" value="ECO:0007669"/>
    <property type="project" value="InterPro"/>
</dbReference>
<name>A0AAV5R3T6_PICKL</name>
<dbReference type="Proteomes" id="UP001378960">
    <property type="component" value="Unassembled WGS sequence"/>
</dbReference>
<dbReference type="InterPro" id="IPR007244">
    <property type="entry name" value="Naa35_N"/>
</dbReference>
<evidence type="ECO:0000313" key="3">
    <source>
        <dbReference type="Proteomes" id="UP001378960"/>
    </source>
</evidence>
<dbReference type="PANTHER" id="PTHR21373">
    <property type="entry name" value="GLUCOSE REPRESSIBLE PROTEIN MAK10"/>
    <property type="match status" value="1"/>
</dbReference>
<sequence length="540" mass="63868">MTGLHHSLNSLSLNDDIIDITEQFFQIASKLQYSKISKANEFSLLHGTHALEILNTRLDTYLLSKTDYDLSKELSLLDTVQIIINQFKSISCWLTQNISLPCTILSNEYILQILINYTQNGELNTIYDIITSSGSKFNIIIYKFSIILIQFVKLILNLALKSQIYEDEDLNTSTMNLNWFNNMTNNEIFKNSMISNNFWNELYNESPNDVQYLDFIKNSFQILQSLISIESIFQWNIPLFKLNESKEFNTKFQNKLTQLNNTIIKLKEMQNIKLESTNLPNGCFNLNSQILLDNQAPPKQLHIFELDWNQCILSFISLFEDIGNILQTLKSKNSLEFKEWFNFLENKRNNSDIYEINGLHIIARIIFYNFFNNNSINYENIQLSTNNLLNIENYTFMDFFYQYLKEITLKNLKIDIQYSNKGSSNEITQQLDYYFENLSLLFKEVLFLPSLNPSRQRQFKCKELKYWNLRQNEVLNLEEYFKSIGFYNKFDKNYPLTFTIILFKLQCISEIILKSIELQLFKDIREYLSLSIKYPLSKLN</sequence>
<evidence type="ECO:0000313" key="2">
    <source>
        <dbReference type="EMBL" id="GMM45672.1"/>
    </source>
</evidence>
<comment type="caution">
    <text evidence="2">The sequence shown here is derived from an EMBL/GenBank/DDBJ whole genome shotgun (WGS) entry which is preliminary data.</text>
</comment>
<dbReference type="Pfam" id="PF04112">
    <property type="entry name" value="Mak10"/>
    <property type="match status" value="1"/>
</dbReference>
<dbReference type="EMBL" id="BTGB01000002">
    <property type="protein sequence ID" value="GMM45672.1"/>
    <property type="molecule type" value="Genomic_DNA"/>
</dbReference>
<evidence type="ECO:0000259" key="1">
    <source>
        <dbReference type="Pfam" id="PF04112"/>
    </source>
</evidence>
<organism evidence="2 3">
    <name type="scientific">Pichia kluyveri</name>
    <name type="common">Yeast</name>
    <dbReference type="NCBI Taxonomy" id="36015"/>
    <lineage>
        <taxon>Eukaryota</taxon>
        <taxon>Fungi</taxon>
        <taxon>Dikarya</taxon>
        <taxon>Ascomycota</taxon>
        <taxon>Saccharomycotina</taxon>
        <taxon>Pichiomycetes</taxon>
        <taxon>Pichiales</taxon>
        <taxon>Pichiaceae</taxon>
        <taxon>Pichia</taxon>
    </lineage>
</organism>
<dbReference type="AlphaFoldDB" id="A0AAV5R3T6"/>
<feature type="domain" description="NAA35-like N-terminal" evidence="1">
    <location>
        <begin position="37"/>
        <end position="189"/>
    </location>
</feature>
<proteinExistence type="predicted"/>
<gene>
    <name evidence="2" type="ORF">DAPK24_022470</name>
</gene>
<dbReference type="PANTHER" id="PTHR21373:SF0">
    <property type="entry name" value="N-ALPHA-ACETYLTRANSFERASE 35, NATC AUXILIARY SUBUNIT"/>
    <property type="match status" value="1"/>
</dbReference>
<accession>A0AAV5R3T6</accession>
<keyword evidence="3" id="KW-1185">Reference proteome</keyword>
<protein>
    <submittedName>
        <fullName evidence="2">Mak10 protein</fullName>
    </submittedName>
</protein>
<reference evidence="2 3" key="1">
    <citation type="journal article" date="2023" name="Elife">
        <title>Identification of key yeast species and microbe-microbe interactions impacting larval growth of Drosophila in the wild.</title>
        <authorList>
            <person name="Mure A."/>
            <person name="Sugiura Y."/>
            <person name="Maeda R."/>
            <person name="Honda K."/>
            <person name="Sakurai N."/>
            <person name="Takahashi Y."/>
            <person name="Watada M."/>
            <person name="Katoh T."/>
            <person name="Gotoh A."/>
            <person name="Gotoh Y."/>
            <person name="Taniguchi I."/>
            <person name="Nakamura K."/>
            <person name="Hayashi T."/>
            <person name="Katayama T."/>
            <person name="Uemura T."/>
            <person name="Hattori Y."/>
        </authorList>
    </citation>
    <scope>NUCLEOTIDE SEQUENCE [LARGE SCALE GENOMIC DNA]</scope>
    <source>
        <strain evidence="2 3">PK-24</strain>
    </source>
</reference>